<evidence type="ECO:0000256" key="3">
    <source>
        <dbReference type="ARBA" id="ARBA00022801"/>
    </source>
</evidence>
<evidence type="ECO:0000313" key="6">
    <source>
        <dbReference type="Proteomes" id="UP001302812"/>
    </source>
</evidence>
<dbReference type="FunFam" id="3.30.70.360:FF:000001">
    <property type="entry name" value="N-acetyldiaminopimelate deacetylase"/>
    <property type="match status" value="1"/>
</dbReference>
<reference evidence="5" key="2">
    <citation type="submission" date="2023-05" db="EMBL/GenBank/DDBJ databases">
        <authorList>
            <consortium name="Lawrence Berkeley National Laboratory"/>
            <person name="Steindorff A."/>
            <person name="Hensen N."/>
            <person name="Bonometti L."/>
            <person name="Westerberg I."/>
            <person name="Brannstrom I.O."/>
            <person name="Guillou S."/>
            <person name="Cros-Aarteil S."/>
            <person name="Calhoun S."/>
            <person name="Haridas S."/>
            <person name="Kuo A."/>
            <person name="Mondo S."/>
            <person name="Pangilinan J."/>
            <person name="Riley R."/>
            <person name="Labutti K."/>
            <person name="Andreopoulos B."/>
            <person name="Lipzen A."/>
            <person name="Chen C."/>
            <person name="Yanf M."/>
            <person name="Daum C."/>
            <person name="Ng V."/>
            <person name="Clum A."/>
            <person name="Ohm R."/>
            <person name="Martin F."/>
            <person name="Silar P."/>
            <person name="Natvig D."/>
            <person name="Lalanne C."/>
            <person name="Gautier V."/>
            <person name="Ament-Velasquez S.L."/>
            <person name="Kruys A."/>
            <person name="Hutchinson M.I."/>
            <person name="Powell A.J."/>
            <person name="Barry K."/>
            <person name="Miller A.N."/>
            <person name="Grigoriev I.V."/>
            <person name="Debuchy R."/>
            <person name="Gladieux P."/>
            <person name="Thoren M.H."/>
            <person name="Johannesson H."/>
        </authorList>
    </citation>
    <scope>NUCLEOTIDE SEQUENCE</scope>
    <source>
        <strain evidence="5">CBS 508.74</strain>
    </source>
</reference>
<dbReference type="RefSeq" id="XP_064668646.1">
    <property type="nucleotide sequence ID" value="XM_064817864.1"/>
</dbReference>
<dbReference type="PANTHER" id="PTHR11014">
    <property type="entry name" value="PEPTIDASE M20 FAMILY MEMBER"/>
    <property type="match status" value="1"/>
</dbReference>
<dbReference type="GeneID" id="89941989"/>
<dbReference type="Gene3D" id="3.40.630.10">
    <property type="entry name" value="Zn peptidases"/>
    <property type="match status" value="1"/>
</dbReference>
<dbReference type="InterPro" id="IPR017439">
    <property type="entry name" value="Amidohydrolase"/>
</dbReference>
<organism evidence="5 6">
    <name type="scientific">Canariomyces notabilis</name>
    <dbReference type="NCBI Taxonomy" id="2074819"/>
    <lineage>
        <taxon>Eukaryota</taxon>
        <taxon>Fungi</taxon>
        <taxon>Dikarya</taxon>
        <taxon>Ascomycota</taxon>
        <taxon>Pezizomycotina</taxon>
        <taxon>Sordariomycetes</taxon>
        <taxon>Sordariomycetidae</taxon>
        <taxon>Sordariales</taxon>
        <taxon>Chaetomiaceae</taxon>
        <taxon>Canariomyces</taxon>
    </lineage>
</organism>
<dbReference type="SUPFAM" id="SSF53187">
    <property type="entry name" value="Zn-dependent exopeptidases"/>
    <property type="match status" value="1"/>
</dbReference>
<evidence type="ECO:0000256" key="2">
    <source>
        <dbReference type="ARBA" id="ARBA00006247"/>
    </source>
</evidence>
<sequence>MAPASFAALLRTAHLDLGIYEDLYKHLHSHPELSNQEKETAETAAAFLARLGDYEIVRDIGGHGFAAVLRNGPGKTVLLRSDLDGLPIKEETGLPYASTVRQVNQEGEEKPVMHACGHDMHITCLLGAAEVLLALRASWSGTLVLVFQPAEERGTGAKAMIDDGLYDRVPVPDYVLGQHIMPMRAGSVGCRPGTIMAAADSFKVTLFGRGGHGSAPHRTVDPVVMASNLVVRLQNIVSREIDPNEMAVVTVGSLQAGHAENVIVDHAELGLDVRSVTPSVRDHIVGAIKRMVEAESVASGAKKKPVIVQTRHFPVTDNDKGMTESLSASFTEYFGNRFDPNTPRVNVAEDFPVLASSQGRPSVFWFFGGVEPSLWDEKVAAGKVLDEIPSNHSSLFAPALHPTMQTGIDALCIGALTFFGR</sequence>
<reference evidence="5" key="1">
    <citation type="journal article" date="2023" name="Mol. Phylogenet. Evol.">
        <title>Genome-scale phylogeny and comparative genomics of the fungal order Sordariales.</title>
        <authorList>
            <person name="Hensen N."/>
            <person name="Bonometti L."/>
            <person name="Westerberg I."/>
            <person name="Brannstrom I.O."/>
            <person name="Guillou S."/>
            <person name="Cros-Aarteil S."/>
            <person name="Calhoun S."/>
            <person name="Haridas S."/>
            <person name="Kuo A."/>
            <person name="Mondo S."/>
            <person name="Pangilinan J."/>
            <person name="Riley R."/>
            <person name="LaButti K."/>
            <person name="Andreopoulos B."/>
            <person name="Lipzen A."/>
            <person name="Chen C."/>
            <person name="Yan M."/>
            <person name="Daum C."/>
            <person name="Ng V."/>
            <person name="Clum A."/>
            <person name="Steindorff A."/>
            <person name="Ohm R.A."/>
            <person name="Martin F."/>
            <person name="Silar P."/>
            <person name="Natvig D.O."/>
            <person name="Lalanne C."/>
            <person name="Gautier V."/>
            <person name="Ament-Velasquez S.L."/>
            <person name="Kruys A."/>
            <person name="Hutchinson M.I."/>
            <person name="Powell A.J."/>
            <person name="Barry K."/>
            <person name="Miller A.N."/>
            <person name="Grigoriev I.V."/>
            <person name="Debuchy R."/>
            <person name="Gladieux P."/>
            <person name="Hiltunen Thoren M."/>
            <person name="Johannesson H."/>
        </authorList>
    </citation>
    <scope>NUCLEOTIDE SEQUENCE</scope>
    <source>
        <strain evidence="5">CBS 508.74</strain>
    </source>
</reference>
<dbReference type="Proteomes" id="UP001302812">
    <property type="component" value="Unassembled WGS sequence"/>
</dbReference>
<accession>A0AAN6QRR8</accession>
<dbReference type="Pfam" id="PF01546">
    <property type="entry name" value="Peptidase_M20"/>
    <property type="match status" value="1"/>
</dbReference>
<comment type="caution">
    <text evidence="5">The sequence shown here is derived from an EMBL/GenBank/DDBJ whole genome shotgun (WGS) entry which is preliminary data.</text>
</comment>
<evidence type="ECO:0000256" key="1">
    <source>
        <dbReference type="ARBA" id="ARBA00006153"/>
    </source>
</evidence>
<dbReference type="InterPro" id="IPR002933">
    <property type="entry name" value="Peptidase_M20"/>
</dbReference>
<protein>
    <submittedName>
        <fullName evidence="5">Metal-dependent amidase/aminoacylase/carboxypeptidase</fullName>
    </submittedName>
</protein>
<dbReference type="PANTHER" id="PTHR11014:SF63">
    <property type="entry name" value="METALLOPEPTIDASE, PUTATIVE (AFU_ORTHOLOGUE AFUA_6G09600)-RELATED"/>
    <property type="match status" value="1"/>
</dbReference>
<dbReference type="CDD" id="cd05664">
    <property type="entry name" value="M20_Acy1-like"/>
    <property type="match status" value="1"/>
</dbReference>
<dbReference type="NCBIfam" id="TIGR01891">
    <property type="entry name" value="amidohydrolases"/>
    <property type="match status" value="1"/>
</dbReference>
<evidence type="ECO:0000259" key="4">
    <source>
        <dbReference type="Pfam" id="PF07687"/>
    </source>
</evidence>
<keyword evidence="3" id="KW-0378">Hydrolase</keyword>
<name>A0AAN6QRR8_9PEZI</name>
<dbReference type="AlphaFoldDB" id="A0AAN6QRR8"/>
<dbReference type="Pfam" id="PF07687">
    <property type="entry name" value="M20_dimer"/>
    <property type="match status" value="1"/>
</dbReference>
<dbReference type="EMBL" id="MU853347">
    <property type="protein sequence ID" value="KAK4111076.1"/>
    <property type="molecule type" value="Genomic_DNA"/>
</dbReference>
<dbReference type="Gene3D" id="3.30.70.360">
    <property type="match status" value="1"/>
</dbReference>
<dbReference type="InterPro" id="IPR011650">
    <property type="entry name" value="Peptidase_M20_dimer"/>
</dbReference>
<proteinExistence type="inferred from homology"/>
<dbReference type="InterPro" id="IPR036264">
    <property type="entry name" value="Bact_exopeptidase_dim_dom"/>
</dbReference>
<comment type="similarity">
    <text evidence="1">Belongs to the peptidase M20 family.</text>
</comment>
<dbReference type="SUPFAM" id="SSF55031">
    <property type="entry name" value="Bacterial exopeptidase dimerisation domain"/>
    <property type="match status" value="1"/>
</dbReference>
<gene>
    <name evidence="5" type="ORF">N656DRAFT_799375</name>
</gene>
<feature type="domain" description="Peptidase M20 dimerisation" evidence="4">
    <location>
        <begin position="201"/>
        <end position="296"/>
    </location>
</feature>
<dbReference type="GO" id="GO:0016787">
    <property type="term" value="F:hydrolase activity"/>
    <property type="evidence" value="ECO:0007669"/>
    <property type="project" value="UniProtKB-KW"/>
</dbReference>
<evidence type="ECO:0000313" key="5">
    <source>
        <dbReference type="EMBL" id="KAK4111076.1"/>
    </source>
</evidence>
<comment type="similarity">
    <text evidence="2">Belongs to the peptidase M20A family.</text>
</comment>
<keyword evidence="6" id="KW-1185">Reference proteome</keyword>